<sequence>MPSYRAQLNIMGLRPGNAPESVMESAVAALATGHHVDANQLDIVAGTPRITVRYTVEDDGNPDIQALSSAALMRAAVESVALSEKLVVLRRTKGRWIVLRR</sequence>
<organism evidence="1 2">
    <name type="scientific">Paeniglutamicibacter gangotriensis</name>
    <dbReference type="NCBI Taxonomy" id="254787"/>
    <lineage>
        <taxon>Bacteria</taxon>
        <taxon>Bacillati</taxon>
        <taxon>Actinomycetota</taxon>
        <taxon>Actinomycetes</taxon>
        <taxon>Micrococcales</taxon>
        <taxon>Micrococcaceae</taxon>
        <taxon>Paeniglutamicibacter</taxon>
    </lineage>
</organism>
<dbReference type="Proteomes" id="UP000323856">
    <property type="component" value="Unassembled WGS sequence"/>
</dbReference>
<gene>
    <name evidence="1" type="ORF">FQ154_08950</name>
</gene>
<proteinExistence type="predicted"/>
<comment type="caution">
    <text evidence="1">The sequence shown here is derived from an EMBL/GenBank/DDBJ whole genome shotgun (WGS) entry which is preliminary data.</text>
</comment>
<name>A0A5B0EJD6_9MICC</name>
<evidence type="ECO:0000313" key="1">
    <source>
        <dbReference type="EMBL" id="KAA0977409.1"/>
    </source>
</evidence>
<accession>A0A5B0EJD6</accession>
<dbReference type="AlphaFoldDB" id="A0A5B0EJD6"/>
<dbReference type="EMBL" id="VOBL01000007">
    <property type="protein sequence ID" value="KAA0977409.1"/>
    <property type="molecule type" value="Genomic_DNA"/>
</dbReference>
<dbReference type="RefSeq" id="WP_007272563.1">
    <property type="nucleotide sequence ID" value="NZ_JBITUG010000003.1"/>
</dbReference>
<protein>
    <submittedName>
        <fullName evidence="1">Uncharacterized protein</fullName>
    </submittedName>
</protein>
<dbReference type="OrthoDB" id="5149446at2"/>
<evidence type="ECO:0000313" key="2">
    <source>
        <dbReference type="Proteomes" id="UP000323856"/>
    </source>
</evidence>
<reference evidence="1 2" key="1">
    <citation type="submission" date="2019-07" db="EMBL/GenBank/DDBJ databases">
        <title>Analysis of the biochemical properties, biological activity and biotechnological potential of siderophores and biosurfactants produced by Antarctic psychrotolerant bacteria.</title>
        <authorList>
            <person name="Styczynski M."/>
            <person name="Krucon T."/>
            <person name="Decewicz P."/>
            <person name="Dziewit L."/>
        </authorList>
    </citation>
    <scope>NUCLEOTIDE SEQUENCE [LARGE SCALE GENOMIC DNA]</scope>
    <source>
        <strain evidence="1 2">ANT_H27</strain>
    </source>
</reference>